<dbReference type="PANTHER" id="PTHR11136">
    <property type="entry name" value="FOLYLPOLYGLUTAMATE SYNTHASE-RELATED"/>
    <property type="match status" value="1"/>
</dbReference>
<dbReference type="Proteomes" id="UP001152300">
    <property type="component" value="Unassembled WGS sequence"/>
</dbReference>
<feature type="binding site" evidence="19">
    <location>
        <position position="133"/>
    </location>
    <ligand>
        <name>Mg(2+)</name>
        <dbReference type="ChEBI" id="CHEBI:18420"/>
        <label>1</label>
    </ligand>
</feature>
<comment type="cofactor">
    <cofactor evidence="17">
        <name>a monovalent cation</name>
        <dbReference type="ChEBI" id="CHEBI:60242"/>
    </cofactor>
    <text evidence="17">A monovalent cation.</text>
</comment>
<dbReference type="FunFam" id="3.90.190.20:FF:000031">
    <property type="entry name" value="Folylpolyglutamate synthase"/>
    <property type="match status" value="1"/>
</dbReference>
<feature type="binding site" evidence="19">
    <location>
        <position position="233"/>
    </location>
    <ligand>
        <name>Mg(2+)</name>
        <dbReference type="ChEBI" id="CHEBI:18420"/>
        <label>1</label>
    </ligand>
</feature>
<dbReference type="GO" id="GO:0005524">
    <property type="term" value="F:ATP binding"/>
    <property type="evidence" value="ECO:0007669"/>
    <property type="project" value="UniProtKB-KW"/>
</dbReference>
<dbReference type="InterPro" id="IPR036565">
    <property type="entry name" value="Mur-like_cat_sf"/>
</dbReference>
<evidence type="ECO:0000256" key="5">
    <source>
        <dbReference type="ARBA" id="ARBA00008276"/>
    </source>
</evidence>
<dbReference type="InterPro" id="IPR036615">
    <property type="entry name" value="Mur_ligase_C_dom_sf"/>
</dbReference>
<evidence type="ECO:0000256" key="18">
    <source>
        <dbReference type="PIRSR" id="PIRSR038895-1"/>
    </source>
</evidence>
<protein>
    <recommendedName>
        <fullName evidence="17">Folylpolyglutamate synthase</fullName>
        <ecNumber evidence="17">6.3.2.17</ecNumber>
    </recommendedName>
    <alternativeName>
        <fullName evidence="17">Folylpoly-gamma-glutamate synthetase</fullName>
    </alternativeName>
    <alternativeName>
        <fullName evidence="17">Tetrahydrofolylpolyglutamate synthase</fullName>
    </alternativeName>
</protein>
<keyword evidence="6" id="KW-0963">Cytoplasm</keyword>
<keyword evidence="9 19" id="KW-0479">Metal-binding</keyword>
<evidence type="ECO:0000256" key="8">
    <source>
        <dbReference type="ARBA" id="ARBA00022598"/>
    </source>
</evidence>
<dbReference type="SUPFAM" id="SSF53623">
    <property type="entry name" value="MurD-like peptide ligases, catalytic domain"/>
    <property type="match status" value="1"/>
</dbReference>
<dbReference type="PROSITE" id="PS01012">
    <property type="entry name" value="FOLYLPOLYGLU_SYNT_2"/>
    <property type="match status" value="1"/>
</dbReference>
<evidence type="ECO:0000256" key="3">
    <source>
        <dbReference type="ARBA" id="ARBA00004496"/>
    </source>
</evidence>
<keyword evidence="11" id="KW-0999">Mitochondrion inner membrane</keyword>
<keyword evidence="12 18" id="KW-0067">ATP-binding</keyword>
<keyword evidence="13 19" id="KW-0460">Magnesium</keyword>
<dbReference type="InterPro" id="IPR001645">
    <property type="entry name" value="Folylpolyglutamate_synth"/>
</dbReference>
<keyword evidence="10 18" id="KW-0547">Nucleotide-binding</keyword>
<evidence type="ECO:0000313" key="20">
    <source>
        <dbReference type="EMBL" id="KAJ8070391.1"/>
    </source>
</evidence>
<feature type="binding site" evidence="19">
    <location>
        <position position="205"/>
    </location>
    <ligand>
        <name>Mg(2+)</name>
        <dbReference type="ChEBI" id="CHEBI:18420"/>
        <label>1</label>
    </ligand>
</feature>
<sequence length="519" mass="57964">MWSSFHRSPFRSLKSISINCRFNKCAPDSRKFIATMAERTYDDAINALNTLQTPYEVLKKRWEARIKLDEGANQEMRQHLTRIGYTQDDLRRLNVVHVAGTKGKGSTCAYVDSILNRYRKSHDFPKKVGLFTSPHLIAVRERIRINSAPISAPLFAKYFFEVWDRLEAAAASSSEPFEKPVYFRYLNLMSYHVFLQEGVDAAIYEVGVGGEYDSTNIVDRPAVTGISSLGIDHVFTLGETIDKIAWHKAGIQKAGVPSFTVKQKPEAMKVVDERAVEKGVETLRIVNLDPRLTTVKIKPAADFQRGNASLAICLAETVLKKLNPKFSTSADSLPQEFVDALEQVVWRGRCETKVDGNITWYLDGAHTADSIVVAAKWFGDEVAKKNGPRVLIFNQQGHREAIGLLEGLHSATKETVKFDHVIFCTTSIQKENASKKDFVNLSYDPKSISELTMQKAFAEKWRSLDSSPDTDVQVLPSVEDAFEYVRSLSTDDAHAQALITGSVHLVGRALGSLESVDAL</sequence>
<dbReference type="GO" id="GO:0005829">
    <property type="term" value="C:cytosol"/>
    <property type="evidence" value="ECO:0007669"/>
    <property type="project" value="TreeGrafter"/>
</dbReference>
<keyword evidence="21" id="KW-1185">Reference proteome</keyword>
<evidence type="ECO:0000256" key="10">
    <source>
        <dbReference type="ARBA" id="ARBA00022741"/>
    </source>
</evidence>
<dbReference type="NCBIfam" id="TIGR01499">
    <property type="entry name" value="folC"/>
    <property type="match status" value="1"/>
</dbReference>
<comment type="subcellular location">
    <subcellularLocation>
        <location evidence="3">Cytoplasm</location>
    </subcellularLocation>
    <subcellularLocation>
        <location evidence="1">Mitochondrion inner membrane</location>
    </subcellularLocation>
    <subcellularLocation>
        <location evidence="2">Mitochondrion matrix</location>
    </subcellularLocation>
</comment>
<evidence type="ECO:0000256" key="7">
    <source>
        <dbReference type="ARBA" id="ARBA00022563"/>
    </source>
</evidence>
<reference evidence="20" key="1">
    <citation type="submission" date="2022-11" db="EMBL/GenBank/DDBJ databases">
        <title>Genome Resource of Sclerotinia nivalis Strain SnTB1, a Plant Pathogen Isolated from American Ginseng.</title>
        <authorList>
            <person name="Fan S."/>
        </authorList>
    </citation>
    <scope>NUCLEOTIDE SEQUENCE</scope>
    <source>
        <strain evidence="20">SnTB1</strain>
    </source>
</reference>
<keyword evidence="14" id="KW-0496">Mitochondrion</keyword>
<dbReference type="FunFam" id="3.40.1190.10:FF:000009">
    <property type="entry name" value="Folylpolyglutamate synthase"/>
    <property type="match status" value="1"/>
</dbReference>
<evidence type="ECO:0000256" key="1">
    <source>
        <dbReference type="ARBA" id="ARBA00004273"/>
    </source>
</evidence>
<evidence type="ECO:0000256" key="19">
    <source>
        <dbReference type="PIRSR" id="PIRSR038895-2"/>
    </source>
</evidence>
<dbReference type="GO" id="GO:0005743">
    <property type="term" value="C:mitochondrial inner membrane"/>
    <property type="evidence" value="ECO:0007669"/>
    <property type="project" value="UniProtKB-SubCell"/>
</dbReference>
<feature type="binding site" evidence="18">
    <location>
        <position position="349"/>
    </location>
    <ligand>
        <name>ATP</name>
        <dbReference type="ChEBI" id="CHEBI:30616"/>
    </ligand>
</feature>
<dbReference type="GO" id="GO:0004326">
    <property type="term" value="F:tetrahydrofolylpolyglutamate synthase activity"/>
    <property type="evidence" value="ECO:0007669"/>
    <property type="project" value="UniProtKB-EC"/>
</dbReference>
<dbReference type="AlphaFoldDB" id="A0A9X0AWS0"/>
<dbReference type="EMBL" id="JAPEIS010000001">
    <property type="protein sequence ID" value="KAJ8070391.1"/>
    <property type="molecule type" value="Genomic_DNA"/>
</dbReference>
<dbReference type="EC" id="6.3.2.17" evidence="17"/>
<comment type="pathway">
    <text evidence="4 17">Cofactor biosynthesis; tetrahydrofolylpolyglutamate biosynthesis.</text>
</comment>
<dbReference type="PIRSF" id="PIRSF038895">
    <property type="entry name" value="FPGS"/>
    <property type="match status" value="1"/>
</dbReference>
<evidence type="ECO:0000256" key="9">
    <source>
        <dbReference type="ARBA" id="ARBA00022723"/>
    </source>
</evidence>
<evidence type="ECO:0000256" key="13">
    <source>
        <dbReference type="ARBA" id="ARBA00022842"/>
    </source>
</evidence>
<comment type="function">
    <text evidence="17">Catalyzes conversion of folates to polyglutamate derivatives allowing concentration of folate compounds in the cell and the intracellular retention of these cofactors, which are important substrates for most of the folate-dependent enzymes that are involved in one-carbon transfer reactions involved in purine, pyrimidine and amino acid synthesis.</text>
</comment>
<dbReference type="OrthoDB" id="5212574at2759"/>
<keyword evidence="15" id="KW-0472">Membrane</keyword>
<dbReference type="GO" id="GO:0006730">
    <property type="term" value="P:one-carbon metabolic process"/>
    <property type="evidence" value="ECO:0007669"/>
    <property type="project" value="UniProtKB-KW"/>
</dbReference>
<evidence type="ECO:0000256" key="6">
    <source>
        <dbReference type="ARBA" id="ARBA00022490"/>
    </source>
</evidence>
<evidence type="ECO:0000256" key="14">
    <source>
        <dbReference type="ARBA" id="ARBA00023128"/>
    </source>
</evidence>
<evidence type="ECO:0000256" key="17">
    <source>
        <dbReference type="PIRNR" id="PIRNR038895"/>
    </source>
</evidence>
<dbReference type="PROSITE" id="PS01011">
    <property type="entry name" value="FOLYLPOLYGLU_SYNT_1"/>
    <property type="match status" value="1"/>
</dbReference>
<proteinExistence type="inferred from homology"/>
<evidence type="ECO:0000256" key="11">
    <source>
        <dbReference type="ARBA" id="ARBA00022792"/>
    </source>
</evidence>
<dbReference type="PANTHER" id="PTHR11136:SF5">
    <property type="entry name" value="FOLYLPOLYGLUTAMATE SYNTHASE, MITOCHONDRIAL"/>
    <property type="match status" value="1"/>
</dbReference>
<dbReference type="Gene3D" id="3.90.190.20">
    <property type="entry name" value="Mur ligase, C-terminal domain"/>
    <property type="match status" value="1"/>
</dbReference>
<dbReference type="SUPFAM" id="SSF53244">
    <property type="entry name" value="MurD-like peptide ligases, peptide-binding domain"/>
    <property type="match status" value="1"/>
</dbReference>
<organism evidence="20 21">
    <name type="scientific">Sclerotinia nivalis</name>
    <dbReference type="NCBI Taxonomy" id="352851"/>
    <lineage>
        <taxon>Eukaryota</taxon>
        <taxon>Fungi</taxon>
        <taxon>Dikarya</taxon>
        <taxon>Ascomycota</taxon>
        <taxon>Pezizomycotina</taxon>
        <taxon>Leotiomycetes</taxon>
        <taxon>Helotiales</taxon>
        <taxon>Sclerotiniaceae</taxon>
        <taxon>Sclerotinia</taxon>
    </lineage>
</organism>
<dbReference type="InterPro" id="IPR018109">
    <property type="entry name" value="Folylpolyglutamate_synth_CS"/>
</dbReference>
<feature type="binding site" evidence="18">
    <location>
        <position position="363"/>
    </location>
    <ligand>
        <name>ATP</name>
        <dbReference type="ChEBI" id="CHEBI:30616"/>
    </ligand>
</feature>
<keyword evidence="8 17" id="KW-0436">Ligase</keyword>
<name>A0A9X0AWS0_9HELO</name>
<comment type="catalytic activity">
    <reaction evidence="16 17">
        <text>(6S)-5,6,7,8-tetrahydrofolyl-(gamma-L-Glu)(n) + L-glutamate + ATP = (6S)-5,6,7,8-tetrahydrofolyl-(gamma-L-Glu)(n+1) + ADP + phosphate + H(+)</text>
        <dbReference type="Rhea" id="RHEA:10580"/>
        <dbReference type="Rhea" id="RHEA-COMP:14738"/>
        <dbReference type="Rhea" id="RHEA-COMP:14740"/>
        <dbReference type="ChEBI" id="CHEBI:15378"/>
        <dbReference type="ChEBI" id="CHEBI:29985"/>
        <dbReference type="ChEBI" id="CHEBI:30616"/>
        <dbReference type="ChEBI" id="CHEBI:43474"/>
        <dbReference type="ChEBI" id="CHEBI:141005"/>
        <dbReference type="ChEBI" id="CHEBI:456216"/>
        <dbReference type="EC" id="6.3.2.17"/>
    </reaction>
</comment>
<evidence type="ECO:0000256" key="4">
    <source>
        <dbReference type="ARBA" id="ARBA00005150"/>
    </source>
</evidence>
<comment type="similarity">
    <text evidence="5 17">Belongs to the folylpolyglutamate synthase family.</text>
</comment>
<keyword evidence="7 17" id="KW-0554">One-carbon metabolism</keyword>
<evidence type="ECO:0000256" key="15">
    <source>
        <dbReference type="ARBA" id="ARBA00023136"/>
    </source>
</evidence>
<evidence type="ECO:0000256" key="12">
    <source>
        <dbReference type="ARBA" id="ARBA00022840"/>
    </source>
</evidence>
<evidence type="ECO:0000313" key="21">
    <source>
        <dbReference type="Proteomes" id="UP001152300"/>
    </source>
</evidence>
<comment type="caution">
    <text evidence="20">The sequence shown here is derived from an EMBL/GenBank/DDBJ whole genome shotgun (WGS) entry which is preliminary data.</text>
</comment>
<dbReference type="InterPro" id="IPR023600">
    <property type="entry name" value="Folylpolyglutamate_synth_euk"/>
</dbReference>
<evidence type="ECO:0000256" key="16">
    <source>
        <dbReference type="ARBA" id="ARBA00047493"/>
    </source>
</evidence>
<accession>A0A9X0AWS0</accession>
<gene>
    <name evidence="20" type="ORF">OCU04_000767</name>
</gene>
<dbReference type="GO" id="GO:0046872">
    <property type="term" value="F:metal ion binding"/>
    <property type="evidence" value="ECO:0007669"/>
    <property type="project" value="UniProtKB-KW"/>
</dbReference>
<evidence type="ECO:0000256" key="2">
    <source>
        <dbReference type="ARBA" id="ARBA00004305"/>
    </source>
</evidence>
<dbReference type="Gene3D" id="3.40.1190.10">
    <property type="entry name" value="Mur-like, catalytic domain"/>
    <property type="match status" value="1"/>
</dbReference>
<dbReference type="GO" id="GO:0005759">
    <property type="term" value="C:mitochondrial matrix"/>
    <property type="evidence" value="ECO:0007669"/>
    <property type="project" value="UniProtKB-SubCell"/>
</dbReference>